<dbReference type="AlphaFoldDB" id="A0A0V0QY63"/>
<name>A0A0V0QY63_PSEPJ</name>
<dbReference type="InParanoid" id="A0A0V0QY63"/>
<sequence length="337" mass="40367">MDRIIKENKQKLQNSIMMGNEFKNKIVDQQNLISDLQRELYSERSIKEQLQSKLDQYIVSQADQQLDFENKETEQLKKIILYEEEIQKLRDANNYLRRIVSDQKIDIKKYEFEVEMLYDDNHQQTKEFLTQLQMDDLQNQKNDEINKLQRSISREKEMLQKANSQKSYDYQQFNNDDIYRNEEVKSMDQSQIYENNQNYSIDNQRRQLYPQFMNQTVNKINKYQSQKRLLGSNVDTVYQNSNLDRNLSSNQLLSPKTFINQRQTPCRGGSFTQNDFRKIISPKNLNYPTQDLTAELEMCKSGRSQARLNLEKRIQMLSENLEQDLAQSKNKNTSFYQ</sequence>
<evidence type="ECO:0000313" key="3">
    <source>
        <dbReference type="Proteomes" id="UP000054937"/>
    </source>
</evidence>
<keyword evidence="1" id="KW-0175">Coiled coil</keyword>
<proteinExistence type="predicted"/>
<gene>
    <name evidence="2" type="ORF">PPERSA_06894</name>
</gene>
<feature type="coiled-coil region" evidence="1">
    <location>
        <begin position="134"/>
        <end position="165"/>
    </location>
</feature>
<evidence type="ECO:0000313" key="2">
    <source>
        <dbReference type="EMBL" id="KRX07279.1"/>
    </source>
</evidence>
<evidence type="ECO:0000256" key="1">
    <source>
        <dbReference type="SAM" id="Coils"/>
    </source>
</evidence>
<keyword evidence="3" id="KW-1185">Reference proteome</keyword>
<dbReference type="EMBL" id="LDAU01000084">
    <property type="protein sequence ID" value="KRX07279.1"/>
    <property type="molecule type" value="Genomic_DNA"/>
</dbReference>
<comment type="caution">
    <text evidence="2">The sequence shown here is derived from an EMBL/GenBank/DDBJ whole genome shotgun (WGS) entry which is preliminary data.</text>
</comment>
<accession>A0A0V0QY63</accession>
<reference evidence="2 3" key="1">
    <citation type="journal article" date="2015" name="Sci. Rep.">
        <title>Genome of the facultative scuticociliatosis pathogen Pseudocohnilembus persalinus provides insight into its virulence through horizontal gene transfer.</title>
        <authorList>
            <person name="Xiong J."/>
            <person name="Wang G."/>
            <person name="Cheng J."/>
            <person name="Tian M."/>
            <person name="Pan X."/>
            <person name="Warren A."/>
            <person name="Jiang C."/>
            <person name="Yuan D."/>
            <person name="Miao W."/>
        </authorList>
    </citation>
    <scope>NUCLEOTIDE SEQUENCE [LARGE SCALE GENOMIC DNA]</scope>
    <source>
        <strain evidence="2">36N120E</strain>
    </source>
</reference>
<organism evidence="2 3">
    <name type="scientific">Pseudocohnilembus persalinus</name>
    <name type="common">Ciliate</name>
    <dbReference type="NCBI Taxonomy" id="266149"/>
    <lineage>
        <taxon>Eukaryota</taxon>
        <taxon>Sar</taxon>
        <taxon>Alveolata</taxon>
        <taxon>Ciliophora</taxon>
        <taxon>Intramacronucleata</taxon>
        <taxon>Oligohymenophorea</taxon>
        <taxon>Scuticociliatia</taxon>
        <taxon>Philasterida</taxon>
        <taxon>Pseudocohnilembidae</taxon>
        <taxon>Pseudocohnilembus</taxon>
    </lineage>
</organism>
<protein>
    <submittedName>
        <fullName evidence="2">Uncharacterized protein</fullName>
    </submittedName>
</protein>
<dbReference type="Proteomes" id="UP000054937">
    <property type="component" value="Unassembled WGS sequence"/>
</dbReference>